<name>A0AA39P1D0_9AGAR</name>
<dbReference type="InterPro" id="IPR032675">
    <property type="entry name" value="LRR_dom_sf"/>
</dbReference>
<dbReference type="EMBL" id="JAUEPR010000023">
    <property type="protein sequence ID" value="KAK0475460.1"/>
    <property type="molecule type" value="Genomic_DNA"/>
</dbReference>
<dbReference type="Gene3D" id="3.80.10.10">
    <property type="entry name" value="Ribonuclease Inhibitor"/>
    <property type="match status" value="1"/>
</dbReference>
<dbReference type="Proteomes" id="UP001175227">
    <property type="component" value="Unassembled WGS sequence"/>
</dbReference>
<dbReference type="Pfam" id="PF12937">
    <property type="entry name" value="F-box-like"/>
    <property type="match status" value="1"/>
</dbReference>
<dbReference type="AlphaFoldDB" id="A0AA39P1D0"/>
<dbReference type="PROSITE" id="PS50181">
    <property type="entry name" value="FBOX"/>
    <property type="match status" value="1"/>
</dbReference>
<dbReference type="Gene3D" id="1.20.1280.50">
    <property type="match status" value="1"/>
</dbReference>
<evidence type="ECO:0000259" key="1">
    <source>
        <dbReference type="PROSITE" id="PS50181"/>
    </source>
</evidence>
<proteinExistence type="predicted"/>
<protein>
    <recommendedName>
        <fullName evidence="1">F-box domain-containing protein</fullName>
    </recommendedName>
</protein>
<dbReference type="SUPFAM" id="SSF52047">
    <property type="entry name" value="RNI-like"/>
    <property type="match status" value="1"/>
</dbReference>
<reference evidence="2" key="1">
    <citation type="submission" date="2023-06" db="EMBL/GenBank/DDBJ databases">
        <authorList>
            <consortium name="Lawrence Berkeley National Laboratory"/>
            <person name="Ahrendt S."/>
            <person name="Sahu N."/>
            <person name="Indic B."/>
            <person name="Wong-Bajracharya J."/>
            <person name="Merenyi Z."/>
            <person name="Ke H.-M."/>
            <person name="Monk M."/>
            <person name="Kocsube S."/>
            <person name="Drula E."/>
            <person name="Lipzen A."/>
            <person name="Balint B."/>
            <person name="Henrissat B."/>
            <person name="Andreopoulos B."/>
            <person name="Martin F.M."/>
            <person name="Harder C.B."/>
            <person name="Rigling D."/>
            <person name="Ford K.L."/>
            <person name="Foster G.D."/>
            <person name="Pangilinan J."/>
            <person name="Papanicolaou A."/>
            <person name="Barry K."/>
            <person name="LaButti K."/>
            <person name="Viragh M."/>
            <person name="Koriabine M."/>
            <person name="Yan M."/>
            <person name="Riley R."/>
            <person name="Champramary S."/>
            <person name="Plett K.L."/>
            <person name="Tsai I.J."/>
            <person name="Slot J."/>
            <person name="Sipos G."/>
            <person name="Plett J."/>
            <person name="Nagy L.G."/>
            <person name="Grigoriev I.V."/>
        </authorList>
    </citation>
    <scope>NUCLEOTIDE SEQUENCE</scope>
    <source>
        <strain evidence="2">ICMP 16352</strain>
    </source>
</reference>
<comment type="caution">
    <text evidence="2">The sequence shown here is derived from an EMBL/GenBank/DDBJ whole genome shotgun (WGS) entry which is preliminary data.</text>
</comment>
<dbReference type="InterPro" id="IPR036047">
    <property type="entry name" value="F-box-like_dom_sf"/>
</dbReference>
<evidence type="ECO:0000313" key="3">
    <source>
        <dbReference type="Proteomes" id="UP001175227"/>
    </source>
</evidence>
<feature type="domain" description="F-box" evidence="1">
    <location>
        <begin position="114"/>
        <end position="167"/>
    </location>
</feature>
<gene>
    <name evidence="2" type="ORF">IW261DRAFT_1494360</name>
</gene>
<keyword evidence="3" id="KW-1185">Reference proteome</keyword>
<sequence length="631" mass="71408">MNAFTKACPACTLIVNLDNYEHILSSIDCSVPDNLNPYLYGNLFPPSAICTEIKQSLGRLKKQFLCFEQVLAHQQMTISQLTSILKNYEEALAKTLSEQLRIQEIMDLHKSTVSSSIRSLPDDLLILIFQLASPNAASMDQFPWVATRVCRQWRAVAHSNHILWSEFTIASPFWIYGSGAEFNDDLSNTATMGRPGRYSGWGVDRIQEAFAMHALLEGEQGQKHHEISRPAISQRRVRQALGYSESVPLTFSLDFADIPSGYLKIALDYLDMFISQAARWRNVKIHLKGSLFKSLPLIKNGLPLLESLDLNLMNDILFPFPTDVFADAPSLRDLKLHLYSRAEFIFPWKQLKELSLCFQLPLSKNYVLQIFRGGFLLETLRLQQRTVLSNRSEVFVDGSSKTNLHTHCMTTLPHLRVLEINSRLSPLLNHIRLPKLSSLTLCGDVASMELDLSSLIERSRSVVEDLSYSSTSLTDSFTWLLHLFPSLTSLTLDVPSFSNKTFFCAMSQRALLPFLRTFSVRHVDARHDYMILIIEMLEVHQCCLKHFDLTVNVDRDSLARDEMIKGWLVGMADAKHPRLTPSATSKATQDGWLASSEKARLRALSNKGMKIRIGKCSRADSKISYINLGSE</sequence>
<dbReference type="InterPro" id="IPR001810">
    <property type="entry name" value="F-box_dom"/>
</dbReference>
<accession>A0AA39P1D0</accession>
<evidence type="ECO:0000313" key="2">
    <source>
        <dbReference type="EMBL" id="KAK0475460.1"/>
    </source>
</evidence>
<dbReference type="SUPFAM" id="SSF81383">
    <property type="entry name" value="F-box domain"/>
    <property type="match status" value="1"/>
</dbReference>
<organism evidence="2 3">
    <name type="scientific">Armillaria novae-zelandiae</name>
    <dbReference type="NCBI Taxonomy" id="153914"/>
    <lineage>
        <taxon>Eukaryota</taxon>
        <taxon>Fungi</taxon>
        <taxon>Dikarya</taxon>
        <taxon>Basidiomycota</taxon>
        <taxon>Agaricomycotina</taxon>
        <taxon>Agaricomycetes</taxon>
        <taxon>Agaricomycetidae</taxon>
        <taxon>Agaricales</taxon>
        <taxon>Marasmiineae</taxon>
        <taxon>Physalacriaceae</taxon>
        <taxon>Armillaria</taxon>
    </lineage>
</organism>